<name>A0ABU6G0T7_9BACL</name>
<dbReference type="Gene3D" id="3.40.50.1820">
    <property type="entry name" value="alpha/beta hydrolase"/>
    <property type="match status" value="1"/>
</dbReference>
<evidence type="ECO:0008006" key="3">
    <source>
        <dbReference type="Google" id="ProtNLM"/>
    </source>
</evidence>
<comment type="caution">
    <text evidence="1">The sequence shown here is derived from an EMBL/GenBank/DDBJ whole genome shotgun (WGS) entry which is preliminary data.</text>
</comment>
<proteinExistence type="predicted"/>
<protein>
    <recommendedName>
        <fullName evidence="3">1-alkyl-2-acetylglycerophosphocholine esterase</fullName>
    </recommendedName>
</protein>
<organism evidence="1 2">
    <name type="scientific">Paenibacillus alba</name>
    <dbReference type="NCBI Taxonomy" id="1197127"/>
    <lineage>
        <taxon>Bacteria</taxon>
        <taxon>Bacillati</taxon>
        <taxon>Bacillota</taxon>
        <taxon>Bacilli</taxon>
        <taxon>Bacillales</taxon>
        <taxon>Paenibacillaceae</taxon>
        <taxon>Paenibacillus</taxon>
    </lineage>
</organism>
<evidence type="ECO:0000313" key="2">
    <source>
        <dbReference type="Proteomes" id="UP001338137"/>
    </source>
</evidence>
<evidence type="ECO:0000313" key="1">
    <source>
        <dbReference type="EMBL" id="MEC0227771.1"/>
    </source>
</evidence>
<dbReference type="RefSeq" id="WP_326072063.1">
    <property type="nucleotide sequence ID" value="NZ_JARLKY010000023.1"/>
</dbReference>
<dbReference type="Proteomes" id="UP001338137">
    <property type="component" value="Unassembled WGS sequence"/>
</dbReference>
<accession>A0ABU6G0T7</accession>
<gene>
    <name evidence="1" type="ORF">P4I72_11615</name>
</gene>
<dbReference type="InterPro" id="IPR029058">
    <property type="entry name" value="AB_hydrolase_fold"/>
</dbReference>
<keyword evidence="2" id="KW-1185">Reference proteome</keyword>
<dbReference type="EMBL" id="JARLKY010000023">
    <property type="protein sequence ID" value="MEC0227771.1"/>
    <property type="molecule type" value="Genomic_DNA"/>
</dbReference>
<reference evidence="1 2" key="1">
    <citation type="submission" date="2023-03" db="EMBL/GenBank/DDBJ databases">
        <title>Bacillus Genome Sequencing.</title>
        <authorList>
            <person name="Dunlap C."/>
        </authorList>
    </citation>
    <scope>NUCLEOTIDE SEQUENCE [LARGE SCALE GENOMIC DNA]</scope>
    <source>
        <strain evidence="1 2">BD-533</strain>
    </source>
</reference>
<sequence>MLKSGNALAGGGLSILIPGSKHASYSDLALFSPLLGGSDTRRDHRIVNEFSVAFFDQYLKGKDDSALKALVAKYPELNFKVNK</sequence>